<keyword evidence="1" id="KW-1133">Transmembrane helix</keyword>
<evidence type="ECO:0000256" key="1">
    <source>
        <dbReference type="SAM" id="Phobius"/>
    </source>
</evidence>
<name>A0ABT2M5A4_9FIRM</name>
<feature type="transmembrane region" description="Helical" evidence="1">
    <location>
        <begin position="34"/>
        <end position="51"/>
    </location>
</feature>
<accession>A0ABT2M5A4</accession>
<feature type="transmembrane region" description="Helical" evidence="1">
    <location>
        <begin position="216"/>
        <end position="237"/>
    </location>
</feature>
<evidence type="ECO:0000313" key="2">
    <source>
        <dbReference type="EMBL" id="MCT7399842.1"/>
    </source>
</evidence>
<dbReference type="PANTHER" id="PTHR35007">
    <property type="entry name" value="INTEGRAL MEMBRANE PROTEIN-RELATED"/>
    <property type="match status" value="1"/>
</dbReference>
<proteinExistence type="predicted"/>
<evidence type="ECO:0000313" key="3">
    <source>
        <dbReference type="Proteomes" id="UP001431199"/>
    </source>
</evidence>
<dbReference type="RefSeq" id="WP_260979085.1">
    <property type="nucleotide sequence ID" value="NZ_JAODBU010000013.1"/>
</dbReference>
<sequence>MDYEKYVFNRKELFNYLIMAIVCVLMIAKLFYGKYLYAVLLSPLIIVILRIKKLQLKRKRKEELEAQFKDMLMGMADAMSAGASSVTALKESYKEMLGMHGYNSYICQELRIILSGIKLNVPLEKLLKNFAERANIEDLNLFVAVFEIAQKKGGNMIHVVKNVADNIRQKSEVKEEIRVAINGKKYEQKIMSTVPVILIGYMLISSPGFLNVMYETWMGKGIMTIGLIAYVLAIVWAQRIMDVEI</sequence>
<feature type="transmembrane region" description="Helical" evidence="1">
    <location>
        <begin position="12"/>
        <end position="28"/>
    </location>
</feature>
<dbReference type="EMBL" id="JAODBU010000013">
    <property type="protein sequence ID" value="MCT7399842.1"/>
    <property type="molecule type" value="Genomic_DNA"/>
</dbReference>
<protein>
    <recommendedName>
        <fullName evidence="4">Tight adherence protein B</fullName>
    </recommendedName>
</protein>
<comment type="caution">
    <text evidence="2">The sequence shown here is derived from an EMBL/GenBank/DDBJ whole genome shotgun (WGS) entry which is preliminary data.</text>
</comment>
<dbReference type="Proteomes" id="UP001431199">
    <property type="component" value="Unassembled WGS sequence"/>
</dbReference>
<keyword evidence="1" id="KW-0472">Membrane</keyword>
<feature type="transmembrane region" description="Helical" evidence="1">
    <location>
        <begin position="190"/>
        <end position="210"/>
    </location>
</feature>
<dbReference type="PANTHER" id="PTHR35007:SF2">
    <property type="entry name" value="PILUS ASSEMBLE PROTEIN"/>
    <property type="match status" value="1"/>
</dbReference>
<reference evidence="2" key="1">
    <citation type="submission" date="2022-09" db="EMBL/GenBank/DDBJ databases">
        <title>Eubacterium sp. LFL-14 isolated from human feces.</title>
        <authorList>
            <person name="Liu F."/>
        </authorList>
    </citation>
    <scope>NUCLEOTIDE SEQUENCE</scope>
    <source>
        <strain evidence="2">LFL-14</strain>
    </source>
</reference>
<evidence type="ECO:0008006" key="4">
    <source>
        <dbReference type="Google" id="ProtNLM"/>
    </source>
</evidence>
<keyword evidence="3" id="KW-1185">Reference proteome</keyword>
<organism evidence="2 3">
    <name type="scientific">Eubacterium album</name>
    <dbReference type="NCBI Taxonomy" id="2978477"/>
    <lineage>
        <taxon>Bacteria</taxon>
        <taxon>Bacillati</taxon>
        <taxon>Bacillota</taxon>
        <taxon>Clostridia</taxon>
        <taxon>Eubacteriales</taxon>
        <taxon>Eubacteriaceae</taxon>
        <taxon>Eubacterium</taxon>
    </lineage>
</organism>
<gene>
    <name evidence="2" type="ORF">N5B56_12255</name>
</gene>
<keyword evidence="1" id="KW-0812">Transmembrane</keyword>